<comment type="caution">
    <text evidence="1">The sequence shown here is derived from an EMBL/GenBank/DDBJ whole genome shotgun (WGS) entry which is preliminary data.</text>
</comment>
<accession>A0A5J4WKK1</accession>
<dbReference type="AlphaFoldDB" id="A0A5J4WKK1"/>
<organism evidence="1 2">
    <name type="scientific">Streblomastix strix</name>
    <dbReference type="NCBI Taxonomy" id="222440"/>
    <lineage>
        <taxon>Eukaryota</taxon>
        <taxon>Metamonada</taxon>
        <taxon>Preaxostyla</taxon>
        <taxon>Oxymonadida</taxon>
        <taxon>Streblomastigidae</taxon>
        <taxon>Streblomastix</taxon>
    </lineage>
</organism>
<reference evidence="1 2" key="1">
    <citation type="submission" date="2019-03" db="EMBL/GenBank/DDBJ databases">
        <title>Single cell metagenomics reveals metabolic interactions within the superorganism composed of flagellate Streblomastix strix and complex community of Bacteroidetes bacteria on its surface.</title>
        <authorList>
            <person name="Treitli S.C."/>
            <person name="Kolisko M."/>
            <person name="Husnik F."/>
            <person name="Keeling P."/>
            <person name="Hampl V."/>
        </authorList>
    </citation>
    <scope>NUCLEOTIDE SEQUENCE [LARGE SCALE GENOMIC DNA]</scope>
    <source>
        <strain evidence="1">ST1C</strain>
    </source>
</reference>
<evidence type="ECO:0000313" key="2">
    <source>
        <dbReference type="Proteomes" id="UP000324800"/>
    </source>
</evidence>
<sequence length="105" mass="11741">MFRYYFSPIVKQSKKEVKSICALGLFVAVFLGIVNASSNSSVASNKKSKLLALSYNQKKYQSVIFIDVSGKFLPQVVNYIFQQHEFSKQVVHLASLGNNNTKSVT</sequence>
<evidence type="ECO:0000313" key="1">
    <source>
        <dbReference type="EMBL" id="KAA6395438.1"/>
    </source>
</evidence>
<dbReference type="Proteomes" id="UP000324800">
    <property type="component" value="Unassembled WGS sequence"/>
</dbReference>
<gene>
    <name evidence="1" type="ORF">EZS28_009035</name>
</gene>
<protein>
    <submittedName>
        <fullName evidence="1">Uncharacterized protein</fullName>
    </submittedName>
</protein>
<dbReference type="EMBL" id="SNRW01001684">
    <property type="protein sequence ID" value="KAA6395438.1"/>
    <property type="molecule type" value="Genomic_DNA"/>
</dbReference>
<name>A0A5J4WKK1_9EUKA</name>
<proteinExistence type="predicted"/>